<keyword evidence="1" id="KW-0238">DNA-binding</keyword>
<dbReference type="PANTHER" id="PTHR46558">
    <property type="entry name" value="TRACRIPTIONAL REGULATORY PROTEIN-RELATED-RELATED"/>
    <property type="match status" value="1"/>
</dbReference>
<organism evidence="4 5">
    <name type="scientific">Chryseobacterium wanjuense</name>
    <dbReference type="NCBI Taxonomy" id="356305"/>
    <lineage>
        <taxon>Bacteria</taxon>
        <taxon>Pseudomonadati</taxon>
        <taxon>Bacteroidota</taxon>
        <taxon>Flavobacteriia</taxon>
        <taxon>Flavobacteriales</taxon>
        <taxon>Weeksellaceae</taxon>
        <taxon>Chryseobacterium group</taxon>
        <taxon>Chryseobacterium</taxon>
    </lineage>
</organism>
<dbReference type="GO" id="GO:0003677">
    <property type="term" value="F:DNA binding"/>
    <property type="evidence" value="ECO:0007669"/>
    <property type="project" value="UniProtKB-KW"/>
</dbReference>
<feature type="domain" description="HTH cro/C1-type" evidence="3">
    <location>
        <begin position="8"/>
        <end position="62"/>
    </location>
</feature>
<dbReference type="OrthoDB" id="3831186at2"/>
<evidence type="ECO:0000313" key="5">
    <source>
        <dbReference type="Proteomes" id="UP000199469"/>
    </source>
</evidence>
<dbReference type="RefSeq" id="WP_089790604.1">
    <property type="nucleotide sequence ID" value="NZ_FOIU01000001.1"/>
</dbReference>
<dbReference type="Pfam" id="PF12844">
    <property type="entry name" value="HTH_19"/>
    <property type="match status" value="1"/>
</dbReference>
<feature type="coiled-coil region" evidence="2">
    <location>
        <begin position="233"/>
        <end position="260"/>
    </location>
</feature>
<dbReference type="InterPro" id="IPR010982">
    <property type="entry name" value="Lambda_DNA-bd_dom_sf"/>
</dbReference>
<proteinExistence type="predicted"/>
<dbReference type="AlphaFoldDB" id="A0A1I0NLC7"/>
<dbReference type="CDD" id="cd00093">
    <property type="entry name" value="HTH_XRE"/>
    <property type="match status" value="1"/>
</dbReference>
<evidence type="ECO:0000256" key="1">
    <source>
        <dbReference type="ARBA" id="ARBA00023125"/>
    </source>
</evidence>
<dbReference type="Proteomes" id="UP000199469">
    <property type="component" value="Unassembled WGS sequence"/>
</dbReference>
<dbReference type="InterPro" id="IPR036286">
    <property type="entry name" value="LexA/Signal_pep-like_sf"/>
</dbReference>
<evidence type="ECO:0000256" key="2">
    <source>
        <dbReference type="SAM" id="Coils"/>
    </source>
</evidence>
<dbReference type="SMART" id="SM00530">
    <property type="entry name" value="HTH_XRE"/>
    <property type="match status" value="1"/>
</dbReference>
<accession>A0A1I0NLC7</accession>
<dbReference type="EMBL" id="FOIU01000001">
    <property type="protein sequence ID" value="SEW01700.1"/>
    <property type="molecule type" value="Genomic_DNA"/>
</dbReference>
<dbReference type="SUPFAM" id="SSF47413">
    <property type="entry name" value="lambda repressor-like DNA-binding domains"/>
    <property type="match status" value="1"/>
</dbReference>
<dbReference type="PROSITE" id="PS50943">
    <property type="entry name" value="HTH_CROC1"/>
    <property type="match status" value="1"/>
</dbReference>
<evidence type="ECO:0000259" key="3">
    <source>
        <dbReference type="PROSITE" id="PS50943"/>
    </source>
</evidence>
<dbReference type="SUPFAM" id="SSF51306">
    <property type="entry name" value="LexA/Signal peptidase"/>
    <property type="match status" value="1"/>
</dbReference>
<name>A0A1I0NLC7_9FLAO</name>
<dbReference type="PANTHER" id="PTHR46558:SF11">
    <property type="entry name" value="HTH-TYPE TRANSCRIPTIONAL REGULATOR XRE"/>
    <property type="match status" value="1"/>
</dbReference>
<protein>
    <submittedName>
        <fullName evidence="4">Helix-turn-helix domain-containing protein</fullName>
    </submittedName>
</protein>
<dbReference type="CDD" id="cd06529">
    <property type="entry name" value="S24_LexA-like"/>
    <property type="match status" value="1"/>
</dbReference>
<dbReference type="STRING" id="356305.SAMN05421841_0639"/>
<dbReference type="Gene3D" id="1.10.260.40">
    <property type="entry name" value="lambda repressor-like DNA-binding domains"/>
    <property type="match status" value="1"/>
</dbReference>
<dbReference type="InterPro" id="IPR001387">
    <property type="entry name" value="Cro/C1-type_HTH"/>
</dbReference>
<evidence type="ECO:0000313" key="4">
    <source>
        <dbReference type="EMBL" id="SEW01700.1"/>
    </source>
</evidence>
<keyword evidence="2" id="KW-0175">Coiled coil</keyword>
<gene>
    <name evidence="4" type="ORF">SAMN05421841_0639</name>
</gene>
<keyword evidence="5" id="KW-1185">Reference proteome</keyword>
<reference evidence="5" key="1">
    <citation type="submission" date="2016-10" db="EMBL/GenBank/DDBJ databases">
        <authorList>
            <person name="Varghese N."/>
            <person name="Submissions S."/>
        </authorList>
    </citation>
    <scope>NUCLEOTIDE SEQUENCE [LARGE SCALE GENOMIC DNA]</scope>
    <source>
        <strain evidence="5">DSM 17724</strain>
    </source>
</reference>
<sequence length="261" mass="30319">MSVFAENIRFLRDQEKISQQKLADALFITRERYAKYEDGRSEPPIEILLRISRYHKVSIDLLVSIDIRKYPLDSLVNLPDNKILLPVVIDPEGNKYIEIVPQKASMGYLKGFSDPEYIESLPRIQLPFLGHGIFRGFMADGDSMPPFADGTCVIGEYVETLDDLKKGKEYMFITQQGYTFKTFVKKNTRSITVVADNTFYDPYDIPLKDMIQIWRYVRGILPQDYKPHYLPDHVKLKDLVDEAKRSISNLETKLFHLNNNE</sequence>
<dbReference type="InterPro" id="IPR039418">
    <property type="entry name" value="LexA-like"/>
</dbReference>
<dbReference type="Gene3D" id="2.10.109.10">
    <property type="entry name" value="Umud Fragment, subunit A"/>
    <property type="match status" value="1"/>
</dbReference>